<dbReference type="EMBL" id="KZ678131">
    <property type="protein sequence ID" value="PSN71527.1"/>
    <property type="molecule type" value="Genomic_DNA"/>
</dbReference>
<dbReference type="AlphaFoldDB" id="A0A2T2P1I6"/>
<evidence type="ECO:0000313" key="5">
    <source>
        <dbReference type="Proteomes" id="UP000240883"/>
    </source>
</evidence>
<gene>
    <name evidence="4" type="ORF">BS50DRAFT_284688</name>
</gene>
<feature type="region of interest" description="Disordered" evidence="2">
    <location>
        <begin position="1"/>
        <end position="22"/>
    </location>
</feature>
<dbReference type="GO" id="GO:0008270">
    <property type="term" value="F:zinc ion binding"/>
    <property type="evidence" value="ECO:0007669"/>
    <property type="project" value="InterPro"/>
</dbReference>
<dbReference type="SUPFAM" id="SSF57701">
    <property type="entry name" value="Zn2/Cys6 DNA-binding domain"/>
    <property type="match status" value="1"/>
</dbReference>
<dbReference type="GO" id="GO:0001228">
    <property type="term" value="F:DNA-binding transcription activator activity, RNA polymerase II-specific"/>
    <property type="evidence" value="ECO:0007669"/>
    <property type="project" value="TreeGrafter"/>
</dbReference>
<evidence type="ECO:0000256" key="1">
    <source>
        <dbReference type="ARBA" id="ARBA00023242"/>
    </source>
</evidence>
<dbReference type="SMART" id="SM00066">
    <property type="entry name" value="GAL4"/>
    <property type="match status" value="1"/>
</dbReference>
<organism evidence="4 5">
    <name type="scientific">Corynespora cassiicola Philippines</name>
    <dbReference type="NCBI Taxonomy" id="1448308"/>
    <lineage>
        <taxon>Eukaryota</taxon>
        <taxon>Fungi</taxon>
        <taxon>Dikarya</taxon>
        <taxon>Ascomycota</taxon>
        <taxon>Pezizomycotina</taxon>
        <taxon>Dothideomycetes</taxon>
        <taxon>Pleosporomycetidae</taxon>
        <taxon>Pleosporales</taxon>
        <taxon>Corynesporascaceae</taxon>
        <taxon>Corynespora</taxon>
    </lineage>
</organism>
<reference evidence="4 5" key="1">
    <citation type="journal article" date="2018" name="Front. Microbiol.">
        <title>Genome-Wide Analysis of Corynespora cassiicola Leaf Fall Disease Putative Effectors.</title>
        <authorList>
            <person name="Lopez D."/>
            <person name="Ribeiro S."/>
            <person name="Label P."/>
            <person name="Fumanal B."/>
            <person name="Venisse J.S."/>
            <person name="Kohler A."/>
            <person name="de Oliveira R.R."/>
            <person name="Labutti K."/>
            <person name="Lipzen A."/>
            <person name="Lail K."/>
            <person name="Bauer D."/>
            <person name="Ohm R.A."/>
            <person name="Barry K.W."/>
            <person name="Spatafora J."/>
            <person name="Grigoriev I.V."/>
            <person name="Martin F.M."/>
            <person name="Pujade-Renaud V."/>
        </authorList>
    </citation>
    <scope>NUCLEOTIDE SEQUENCE [LARGE SCALE GENOMIC DNA]</scope>
    <source>
        <strain evidence="4 5">Philippines</strain>
    </source>
</reference>
<keyword evidence="1" id="KW-0539">Nucleus</keyword>
<name>A0A2T2P1I6_CORCC</name>
<dbReference type="PANTHER" id="PTHR47784">
    <property type="entry name" value="STEROL UPTAKE CONTROL PROTEIN 2"/>
    <property type="match status" value="1"/>
</dbReference>
<dbReference type="InterPro" id="IPR036864">
    <property type="entry name" value="Zn2-C6_fun-type_DNA-bd_sf"/>
</dbReference>
<evidence type="ECO:0000256" key="2">
    <source>
        <dbReference type="SAM" id="MobiDB-lite"/>
    </source>
</evidence>
<dbReference type="STRING" id="1448308.A0A2T2P1I6"/>
<dbReference type="InterPro" id="IPR053157">
    <property type="entry name" value="Sterol_Uptake_Regulator"/>
</dbReference>
<accession>A0A2T2P1I6</accession>
<protein>
    <recommendedName>
        <fullName evidence="3">Zn(2)-C6 fungal-type domain-containing protein</fullName>
    </recommendedName>
</protein>
<dbReference type="PROSITE" id="PS00463">
    <property type="entry name" value="ZN2_CY6_FUNGAL_1"/>
    <property type="match status" value="1"/>
</dbReference>
<dbReference type="Gene3D" id="4.10.240.10">
    <property type="entry name" value="Zn(2)-C6 fungal-type DNA-binding domain"/>
    <property type="match status" value="1"/>
</dbReference>
<evidence type="ECO:0000259" key="3">
    <source>
        <dbReference type="PROSITE" id="PS50048"/>
    </source>
</evidence>
<keyword evidence="5" id="KW-1185">Reference proteome</keyword>
<dbReference type="PANTHER" id="PTHR47784:SF4">
    <property type="entry name" value="ZN(II)2CYS6 TRANSCRIPTION FACTOR (EUROFUNG)"/>
    <property type="match status" value="1"/>
</dbReference>
<sequence>MFIGIMSTESNKIEKSRRRKTHTKSRRGCYQCKQRHAKCNEQHPRCGGCVRLDTHCTWPSLVDGCSTHHQTEYHVPMLVEHRPFASPDIPATTGSDLQIDELRLLHHWTTKTCLTLHPLQHQSPQVPVWQNEYVSIGFDHPFLLHGFLGLAAIHKIVSDATVDRPVLLLQADNHISKALATYRKYLMHPVAETALPMFLLSSIFFTYNLASGQLESPDDPLGSVHHFFSLLQGIKVVLRPHWEQMKDNPLFLVNTGTVSESERLSYLENPQATEFTKLQEVVNGQDKAISAICSEAIKRLHNASIWIHNCSPDDEYKYLFEWPALLSDDFLHLLSIRNPIAAVVVSYFAALLCKVRPAWYIKGWPERIVGASLEVVHDTEFSKWLQWPLQVVQNGK</sequence>
<dbReference type="OrthoDB" id="4937900at2759"/>
<evidence type="ECO:0000313" key="4">
    <source>
        <dbReference type="EMBL" id="PSN71527.1"/>
    </source>
</evidence>
<feature type="domain" description="Zn(2)-C6 fungal-type" evidence="3">
    <location>
        <begin position="28"/>
        <end position="58"/>
    </location>
</feature>
<dbReference type="InterPro" id="IPR001138">
    <property type="entry name" value="Zn2Cys6_DnaBD"/>
</dbReference>
<dbReference type="Proteomes" id="UP000240883">
    <property type="component" value="Unassembled WGS sequence"/>
</dbReference>
<dbReference type="PROSITE" id="PS50048">
    <property type="entry name" value="ZN2_CY6_FUNGAL_2"/>
    <property type="match status" value="1"/>
</dbReference>
<dbReference type="CDD" id="cd00067">
    <property type="entry name" value="GAL4"/>
    <property type="match status" value="1"/>
</dbReference>
<dbReference type="Pfam" id="PF00172">
    <property type="entry name" value="Zn_clus"/>
    <property type="match status" value="1"/>
</dbReference>
<proteinExistence type="predicted"/>